<reference evidence="1 2" key="1">
    <citation type="journal article" date="2015" name="BMC Genomics">
        <title>Comparative genomics and metabolic profiling of the genus Lysobacter.</title>
        <authorList>
            <person name="de Bruijn I."/>
            <person name="Cheng X."/>
            <person name="de Jager V."/>
            <person name="Exposito R.G."/>
            <person name="Watrous J."/>
            <person name="Patel N."/>
            <person name="Postma J."/>
            <person name="Dorrestein P.C."/>
            <person name="Kobayashi D."/>
            <person name="Raaijmakers J.M."/>
        </authorList>
    </citation>
    <scope>NUCLEOTIDE SEQUENCE [LARGE SCALE GENOMIC DNA]</scope>
    <source>
        <strain evidence="1 2">76</strain>
    </source>
</reference>
<dbReference type="KEGG" id="lab:LA76x_1732"/>
<dbReference type="AlphaFoldDB" id="A0A0S2F8M8"/>
<sequence>MSHYGDLGMWNAWRSWAGAALRRCRALSGLVSPHPDGAWPLG</sequence>
<proteinExistence type="predicted"/>
<dbReference type="Proteomes" id="UP000060787">
    <property type="component" value="Chromosome"/>
</dbReference>
<gene>
    <name evidence="1" type="ORF">LA76x_1732</name>
</gene>
<evidence type="ECO:0000313" key="2">
    <source>
        <dbReference type="Proteomes" id="UP000060787"/>
    </source>
</evidence>
<accession>A0A0S2F8M8</accession>
<dbReference type="EMBL" id="CP011129">
    <property type="protein sequence ID" value="ALN79888.1"/>
    <property type="molecule type" value="Genomic_DNA"/>
</dbReference>
<protein>
    <submittedName>
        <fullName evidence="1">Uncharacterized protein</fullName>
    </submittedName>
</protein>
<keyword evidence="2" id="KW-1185">Reference proteome</keyword>
<name>A0A0S2F8M8_LYSAN</name>
<evidence type="ECO:0000313" key="1">
    <source>
        <dbReference type="EMBL" id="ALN79888.1"/>
    </source>
</evidence>
<organism evidence="1 2">
    <name type="scientific">Lysobacter antibioticus</name>
    <dbReference type="NCBI Taxonomy" id="84531"/>
    <lineage>
        <taxon>Bacteria</taxon>
        <taxon>Pseudomonadati</taxon>
        <taxon>Pseudomonadota</taxon>
        <taxon>Gammaproteobacteria</taxon>
        <taxon>Lysobacterales</taxon>
        <taxon>Lysobacteraceae</taxon>
        <taxon>Lysobacter</taxon>
    </lineage>
</organism>